<proteinExistence type="predicted"/>
<accession>A0A4Z2H2B2</accession>
<gene>
    <name evidence="2" type="ORF">EYF80_029785</name>
</gene>
<evidence type="ECO:0000313" key="2">
    <source>
        <dbReference type="EMBL" id="TNN60027.1"/>
    </source>
</evidence>
<protein>
    <submittedName>
        <fullName evidence="2">Uncharacterized protein</fullName>
    </submittedName>
</protein>
<reference evidence="2 3" key="1">
    <citation type="submission" date="2019-03" db="EMBL/GenBank/DDBJ databases">
        <title>First draft genome of Liparis tanakae, snailfish: a comprehensive survey of snailfish specific genes.</title>
        <authorList>
            <person name="Kim W."/>
            <person name="Song I."/>
            <person name="Jeong J.-H."/>
            <person name="Kim D."/>
            <person name="Kim S."/>
            <person name="Ryu S."/>
            <person name="Song J.Y."/>
            <person name="Lee S.K."/>
        </authorList>
    </citation>
    <scope>NUCLEOTIDE SEQUENCE [LARGE SCALE GENOMIC DNA]</scope>
    <source>
        <tissue evidence="2">Muscle</tissue>
    </source>
</reference>
<name>A0A4Z2H2B2_9TELE</name>
<dbReference type="EMBL" id="SRLO01000342">
    <property type="protein sequence ID" value="TNN60027.1"/>
    <property type="molecule type" value="Genomic_DNA"/>
</dbReference>
<keyword evidence="3" id="KW-1185">Reference proteome</keyword>
<feature type="compositionally biased region" description="Basic and acidic residues" evidence="1">
    <location>
        <begin position="67"/>
        <end position="82"/>
    </location>
</feature>
<feature type="region of interest" description="Disordered" evidence="1">
    <location>
        <begin position="49"/>
        <end position="138"/>
    </location>
</feature>
<organism evidence="2 3">
    <name type="scientific">Liparis tanakae</name>
    <name type="common">Tanaka's snailfish</name>
    <dbReference type="NCBI Taxonomy" id="230148"/>
    <lineage>
        <taxon>Eukaryota</taxon>
        <taxon>Metazoa</taxon>
        <taxon>Chordata</taxon>
        <taxon>Craniata</taxon>
        <taxon>Vertebrata</taxon>
        <taxon>Euteleostomi</taxon>
        <taxon>Actinopterygii</taxon>
        <taxon>Neopterygii</taxon>
        <taxon>Teleostei</taxon>
        <taxon>Neoteleostei</taxon>
        <taxon>Acanthomorphata</taxon>
        <taxon>Eupercaria</taxon>
        <taxon>Perciformes</taxon>
        <taxon>Cottioidei</taxon>
        <taxon>Cottales</taxon>
        <taxon>Liparidae</taxon>
        <taxon>Liparis</taxon>
    </lineage>
</organism>
<sequence length="138" mass="15216">MVSVLEPSFLLPLQSALAGCVVLLPHHRQLPLDHIVLLRFLRPRHLTLEQQARGEGGGGVKISCGVDVKRRETSSAGEQKEKEEEEEEEEEGLSRSEDSKSGTLLQRSDGEEQEEQICSSGSVHTKEKAGRRASDSEN</sequence>
<feature type="compositionally biased region" description="Basic and acidic residues" evidence="1">
    <location>
        <begin position="124"/>
        <end position="138"/>
    </location>
</feature>
<comment type="caution">
    <text evidence="2">The sequence shown here is derived from an EMBL/GenBank/DDBJ whole genome shotgun (WGS) entry which is preliminary data.</text>
</comment>
<dbReference type="AlphaFoldDB" id="A0A4Z2H2B2"/>
<evidence type="ECO:0000256" key="1">
    <source>
        <dbReference type="SAM" id="MobiDB-lite"/>
    </source>
</evidence>
<evidence type="ECO:0000313" key="3">
    <source>
        <dbReference type="Proteomes" id="UP000314294"/>
    </source>
</evidence>
<dbReference type="Proteomes" id="UP000314294">
    <property type="component" value="Unassembled WGS sequence"/>
</dbReference>